<accession>A0ABR5E288</accession>
<name>A0ABR5E288_9HYPH</name>
<reference evidence="2 3" key="1">
    <citation type="submission" date="2015-03" db="EMBL/GenBank/DDBJ databases">
        <authorList>
            <person name="Lepp D."/>
            <person name="Hassan Y.I."/>
            <person name="Li X.-Z."/>
            <person name="Zhou T."/>
        </authorList>
    </citation>
    <scope>NUCLEOTIDE SEQUENCE [LARGE SCALE GENOMIC DNA]</scope>
    <source>
        <strain evidence="2 3">Cr7-05</strain>
    </source>
</reference>
<dbReference type="EMBL" id="LAPV01000037">
    <property type="protein sequence ID" value="KKC34376.1"/>
    <property type="molecule type" value="Genomic_DNA"/>
</dbReference>
<gene>
    <name evidence="2" type="ORF">WH91_03220</name>
</gene>
<feature type="chain" id="PRO_5045871572" evidence="1">
    <location>
        <begin position="25"/>
        <end position="132"/>
    </location>
</feature>
<organism evidence="2 3">
    <name type="scientific">Devosia psychrophila</name>
    <dbReference type="NCBI Taxonomy" id="728005"/>
    <lineage>
        <taxon>Bacteria</taxon>
        <taxon>Pseudomonadati</taxon>
        <taxon>Pseudomonadota</taxon>
        <taxon>Alphaproteobacteria</taxon>
        <taxon>Hyphomicrobiales</taxon>
        <taxon>Devosiaceae</taxon>
        <taxon>Devosia</taxon>
    </lineage>
</organism>
<evidence type="ECO:0000313" key="3">
    <source>
        <dbReference type="Proteomes" id="UP000033519"/>
    </source>
</evidence>
<dbReference type="Proteomes" id="UP000033519">
    <property type="component" value="Unassembled WGS sequence"/>
</dbReference>
<proteinExistence type="predicted"/>
<keyword evidence="3" id="KW-1185">Reference proteome</keyword>
<comment type="caution">
    <text evidence="2">The sequence shown here is derived from an EMBL/GenBank/DDBJ whole genome shotgun (WGS) entry which is preliminary data.</text>
</comment>
<evidence type="ECO:0000313" key="2">
    <source>
        <dbReference type="EMBL" id="KKC34376.1"/>
    </source>
</evidence>
<protein>
    <submittedName>
        <fullName evidence="2">Uncharacterized protein</fullName>
    </submittedName>
</protein>
<evidence type="ECO:0000256" key="1">
    <source>
        <dbReference type="SAM" id="SignalP"/>
    </source>
</evidence>
<keyword evidence="1" id="KW-0732">Signal</keyword>
<sequence length="132" mass="13370">MKSLFSHLRVLLTALILAAGGLLASVGSASAHQQSGDGTYAIAAAVQDAFIAERGIEEIVAETARPDRGCADDSGACCSATQFGCCASFGLCSARSTLPPTDLTCDLPGLPAILGLGSIDPQANRRPPKPLA</sequence>
<feature type="signal peptide" evidence="1">
    <location>
        <begin position="1"/>
        <end position="24"/>
    </location>
</feature>